<dbReference type="EMBL" id="LR797813">
    <property type="protein sequence ID" value="CAB4240666.1"/>
    <property type="molecule type" value="Genomic_DNA"/>
</dbReference>
<organism evidence="1">
    <name type="scientific">uncultured Caudovirales phage</name>
    <dbReference type="NCBI Taxonomy" id="2100421"/>
    <lineage>
        <taxon>Viruses</taxon>
        <taxon>Duplodnaviria</taxon>
        <taxon>Heunggongvirae</taxon>
        <taxon>Uroviricota</taxon>
        <taxon>Caudoviricetes</taxon>
        <taxon>Peduoviridae</taxon>
        <taxon>Maltschvirus</taxon>
        <taxon>Maltschvirus maltsch</taxon>
    </lineage>
</organism>
<gene>
    <name evidence="1" type="ORF">UFOVP39_41</name>
</gene>
<name>A0A6J5T7R1_9CAUD</name>
<evidence type="ECO:0000313" key="1">
    <source>
        <dbReference type="EMBL" id="CAB4240666.1"/>
    </source>
</evidence>
<proteinExistence type="predicted"/>
<accession>A0A6J5T7R1</accession>
<reference evidence="1" key="1">
    <citation type="submission" date="2020-05" db="EMBL/GenBank/DDBJ databases">
        <authorList>
            <person name="Chiriac C."/>
            <person name="Salcher M."/>
            <person name="Ghai R."/>
            <person name="Kavagutti S V."/>
        </authorList>
    </citation>
    <scope>NUCLEOTIDE SEQUENCE</scope>
</reference>
<sequence>MNLFTVTQGRNLYEWDANPQNSLVRYDVDLFYIKDVIDQLNVHVESGVSLWYFATLQTFNPETGELVSTDKWHKAGTPKVKIRLNEEARKSRGNNVHQTMANILNEIQWANVGQPVPQHLVPEVDHQYDMEDEEEHE</sequence>
<protein>
    <submittedName>
        <fullName evidence="1">Uncharacterized protein</fullName>
    </submittedName>
</protein>